<sequence length="365" mass="39268">MAVAMQASSWSPQPVISGAFVLPFAPYMQVQGLVAPCPQAVALPAQGPFKPGLVAQPRCLSHPAGPPPQVAQGTPRARAPAEAAGVEALARIAQESSSEGQRQDAVIVRHALRLSHDREGSHVLQGALDAAQSDEVRIAIAEALRGHIWEVARCSHGNHVLQRIVISIKPSDCQFIIDEITARGGEAPGKLARHRFAYRVVQRLLEQLHQWQVVPLVEQVIADCVALSMHRFGTYVVQHALVYGSEEQQVRLMDKLARDIPQLSRNNDACMVLDQALAAGGERHQAAFAQALLDCDGALADMAHTRRGHVAVLSLLQLAGGDLLDRAHLQLVARQRSLRSTRFGRVVLNAIAPQSGGHLVGGCGR</sequence>
<dbReference type="PROSITE" id="PS50303">
    <property type="entry name" value="PUM_HD"/>
    <property type="match status" value="1"/>
</dbReference>
<evidence type="ECO:0000256" key="2">
    <source>
        <dbReference type="PROSITE-ProRule" id="PRU00317"/>
    </source>
</evidence>
<feature type="repeat" description="Pumilio" evidence="2">
    <location>
        <begin position="219"/>
        <end position="254"/>
    </location>
</feature>
<dbReference type="GO" id="GO:0003729">
    <property type="term" value="F:mRNA binding"/>
    <property type="evidence" value="ECO:0007669"/>
    <property type="project" value="TreeGrafter"/>
</dbReference>
<dbReference type="Gene3D" id="1.25.10.10">
    <property type="entry name" value="Leucine-rich Repeat Variant"/>
    <property type="match status" value="1"/>
</dbReference>
<feature type="repeat" description="Pumilio" evidence="2">
    <location>
        <begin position="143"/>
        <end position="178"/>
    </location>
</feature>
<keyword evidence="1" id="KW-0677">Repeat</keyword>
<reference evidence="4" key="1">
    <citation type="submission" date="2021-01" db="EMBL/GenBank/DDBJ databases">
        <authorList>
            <person name="Corre E."/>
            <person name="Pelletier E."/>
            <person name="Niang G."/>
            <person name="Scheremetjew M."/>
            <person name="Finn R."/>
            <person name="Kale V."/>
            <person name="Holt S."/>
            <person name="Cochrane G."/>
            <person name="Meng A."/>
            <person name="Brown T."/>
            <person name="Cohen L."/>
        </authorList>
    </citation>
    <scope>NUCLEOTIDE SEQUENCE</scope>
    <source>
        <strain evidence="4">RCC3387</strain>
    </source>
</reference>
<dbReference type="InterPro" id="IPR016024">
    <property type="entry name" value="ARM-type_fold"/>
</dbReference>
<dbReference type="AlphaFoldDB" id="A0A7S2LBI1"/>
<dbReference type="Pfam" id="PF00806">
    <property type="entry name" value="PUF"/>
    <property type="match status" value="4"/>
</dbReference>
<dbReference type="GO" id="GO:0005737">
    <property type="term" value="C:cytoplasm"/>
    <property type="evidence" value="ECO:0007669"/>
    <property type="project" value="TreeGrafter"/>
</dbReference>
<organism evidence="4">
    <name type="scientific">Zooxanthella nutricula</name>
    <dbReference type="NCBI Taxonomy" id="1333877"/>
    <lineage>
        <taxon>Eukaryota</taxon>
        <taxon>Sar</taxon>
        <taxon>Alveolata</taxon>
        <taxon>Dinophyceae</taxon>
        <taxon>Peridiniales</taxon>
        <taxon>Peridiniales incertae sedis</taxon>
        <taxon>Zooxanthella</taxon>
    </lineage>
</organism>
<dbReference type="PANTHER" id="PTHR12537:SF12">
    <property type="entry name" value="MATERNAL PROTEIN PUMILIO"/>
    <property type="match status" value="1"/>
</dbReference>
<dbReference type="PROSITE" id="PS50302">
    <property type="entry name" value="PUM"/>
    <property type="match status" value="3"/>
</dbReference>
<feature type="repeat" description="Pumilio" evidence="2">
    <location>
        <begin position="105"/>
        <end position="141"/>
    </location>
</feature>
<dbReference type="SMART" id="SM00025">
    <property type="entry name" value="Pumilio"/>
    <property type="match status" value="4"/>
</dbReference>
<evidence type="ECO:0000259" key="3">
    <source>
        <dbReference type="PROSITE" id="PS50303"/>
    </source>
</evidence>
<evidence type="ECO:0000256" key="1">
    <source>
        <dbReference type="ARBA" id="ARBA00022737"/>
    </source>
</evidence>
<dbReference type="InterPro" id="IPR033133">
    <property type="entry name" value="PUM-HD"/>
</dbReference>
<dbReference type="PANTHER" id="PTHR12537">
    <property type="entry name" value="RNA BINDING PROTEIN PUMILIO-RELATED"/>
    <property type="match status" value="1"/>
</dbReference>
<dbReference type="GO" id="GO:0010608">
    <property type="term" value="P:post-transcriptional regulation of gene expression"/>
    <property type="evidence" value="ECO:0007669"/>
    <property type="project" value="TreeGrafter"/>
</dbReference>
<accession>A0A7S2LBI1</accession>
<dbReference type="EMBL" id="HBGW01059909">
    <property type="protein sequence ID" value="CAD9601569.1"/>
    <property type="molecule type" value="Transcribed_RNA"/>
</dbReference>
<dbReference type="InterPro" id="IPR001313">
    <property type="entry name" value="Pumilio_RNA-bd_rpt"/>
</dbReference>
<name>A0A7S2LBI1_9DINO</name>
<feature type="domain" description="PUM-HD" evidence="3">
    <location>
        <begin position="1"/>
        <end position="355"/>
    </location>
</feature>
<evidence type="ECO:0000313" key="4">
    <source>
        <dbReference type="EMBL" id="CAD9601569.1"/>
    </source>
</evidence>
<gene>
    <name evidence="4" type="ORF">BRAN1462_LOCUS38127</name>
</gene>
<dbReference type="InterPro" id="IPR011989">
    <property type="entry name" value="ARM-like"/>
</dbReference>
<protein>
    <recommendedName>
        <fullName evidence="3">PUM-HD domain-containing protein</fullName>
    </recommendedName>
</protein>
<proteinExistence type="predicted"/>
<dbReference type="SUPFAM" id="SSF48371">
    <property type="entry name" value="ARM repeat"/>
    <property type="match status" value="1"/>
</dbReference>